<keyword evidence="3" id="KW-1185">Reference proteome</keyword>
<comment type="caution">
    <text evidence="2">The sequence shown here is derived from an EMBL/GenBank/DDBJ whole genome shotgun (WGS) entry which is preliminary data.</text>
</comment>
<proteinExistence type="predicted"/>
<organism evidence="2 3">
    <name type="scientific">Candidatus Seongchinamella marina</name>
    <dbReference type="NCBI Taxonomy" id="2518990"/>
    <lineage>
        <taxon>Bacteria</taxon>
        <taxon>Pseudomonadati</taxon>
        <taxon>Pseudomonadota</taxon>
        <taxon>Gammaproteobacteria</taxon>
        <taxon>Cellvibrionales</taxon>
        <taxon>Halieaceae</taxon>
        <taxon>Seongchinamella</taxon>
    </lineage>
</organism>
<gene>
    <name evidence="2" type="ORF">EYC87_03810</name>
</gene>
<name>A0ABT3SRU7_9GAMM</name>
<reference evidence="2" key="1">
    <citation type="submission" date="2019-02" db="EMBL/GenBank/DDBJ databases">
        <authorList>
            <person name="Li S.-H."/>
        </authorList>
    </citation>
    <scope>NUCLEOTIDE SEQUENCE</scope>
    <source>
        <strain evidence="2">IMCC8485</strain>
    </source>
</reference>
<sequence length="76" mass="8301">MTAFPAGRDHSHQAQQELPLKPVKSRAMRTATSPVESVLSNLASWLGPDGEEESIEMTATPAAIAYFERVMSRDEA</sequence>
<protein>
    <submittedName>
        <fullName evidence="2">Uncharacterized protein</fullName>
    </submittedName>
</protein>
<dbReference type="RefSeq" id="WP_279251693.1">
    <property type="nucleotide sequence ID" value="NZ_SHNP01000001.1"/>
</dbReference>
<evidence type="ECO:0000313" key="2">
    <source>
        <dbReference type="EMBL" id="MCX2972712.1"/>
    </source>
</evidence>
<feature type="region of interest" description="Disordered" evidence="1">
    <location>
        <begin position="1"/>
        <end position="33"/>
    </location>
</feature>
<accession>A0ABT3SRU7</accession>
<dbReference type="Proteomes" id="UP001143307">
    <property type="component" value="Unassembled WGS sequence"/>
</dbReference>
<dbReference type="EMBL" id="SHNP01000001">
    <property type="protein sequence ID" value="MCX2972712.1"/>
    <property type="molecule type" value="Genomic_DNA"/>
</dbReference>
<evidence type="ECO:0000313" key="3">
    <source>
        <dbReference type="Proteomes" id="UP001143307"/>
    </source>
</evidence>
<evidence type="ECO:0000256" key="1">
    <source>
        <dbReference type="SAM" id="MobiDB-lite"/>
    </source>
</evidence>